<reference evidence="12 13" key="2">
    <citation type="submission" date="2019-08" db="EMBL/GenBank/DDBJ databases">
        <title>Amycolatopsis acidicola sp. nov., isolated from peat swamp forest soil.</title>
        <authorList>
            <person name="Srisuk N."/>
        </authorList>
    </citation>
    <scope>NUCLEOTIDE SEQUENCE [LARGE SCALE GENOMIC DNA]</scope>
    <source>
        <strain evidence="12 13">TBRC 6029</strain>
    </source>
</reference>
<feature type="transmembrane region" description="Helical" evidence="10">
    <location>
        <begin position="351"/>
        <end position="372"/>
    </location>
</feature>
<dbReference type="GO" id="GO:0055085">
    <property type="term" value="P:transmembrane transport"/>
    <property type="evidence" value="ECO:0007669"/>
    <property type="project" value="InterPro"/>
</dbReference>
<feature type="transmembrane region" description="Helical" evidence="10">
    <location>
        <begin position="424"/>
        <end position="443"/>
    </location>
</feature>
<dbReference type="PANTHER" id="PTHR43495">
    <property type="entry name" value="GABA PERMEASE"/>
    <property type="match status" value="1"/>
</dbReference>
<dbReference type="Pfam" id="PF00324">
    <property type="entry name" value="AA_permease"/>
    <property type="match status" value="1"/>
</dbReference>
<feature type="region of interest" description="Disordered" evidence="9">
    <location>
        <begin position="1"/>
        <end position="20"/>
    </location>
</feature>
<dbReference type="Gene3D" id="1.20.1740.10">
    <property type="entry name" value="Amino acid/polyamine transporter I"/>
    <property type="match status" value="1"/>
</dbReference>
<dbReference type="PANTHER" id="PTHR43495:SF1">
    <property type="entry name" value="L-ASPARAGINE PERMEASE"/>
    <property type="match status" value="1"/>
</dbReference>
<keyword evidence="8 10" id="KW-0472">Membrane</keyword>
<dbReference type="EMBL" id="VJWX01000004">
    <property type="protein sequence ID" value="TVT62497.1"/>
    <property type="molecule type" value="Genomic_DNA"/>
</dbReference>
<evidence type="ECO:0000256" key="2">
    <source>
        <dbReference type="ARBA" id="ARBA00008583"/>
    </source>
</evidence>
<keyword evidence="3" id="KW-0813">Transport</keyword>
<keyword evidence="5 10" id="KW-0812">Transmembrane</keyword>
<feature type="transmembrane region" description="Helical" evidence="10">
    <location>
        <begin position="146"/>
        <end position="167"/>
    </location>
</feature>
<evidence type="ECO:0000256" key="5">
    <source>
        <dbReference type="ARBA" id="ARBA00022692"/>
    </source>
</evidence>
<dbReference type="InterPro" id="IPR004841">
    <property type="entry name" value="AA-permease/SLC12A_dom"/>
</dbReference>
<dbReference type="GO" id="GO:0006865">
    <property type="term" value="P:amino acid transport"/>
    <property type="evidence" value="ECO:0007669"/>
    <property type="project" value="UniProtKB-KW"/>
</dbReference>
<evidence type="ECO:0000259" key="11">
    <source>
        <dbReference type="Pfam" id="PF00324"/>
    </source>
</evidence>
<dbReference type="RefSeq" id="WP_144584912.1">
    <property type="nucleotide sequence ID" value="NZ_VJWX01000004.1"/>
</dbReference>
<evidence type="ECO:0000256" key="6">
    <source>
        <dbReference type="ARBA" id="ARBA00022970"/>
    </source>
</evidence>
<dbReference type="AlphaFoldDB" id="A0A558DNB3"/>
<feature type="transmembrane region" description="Helical" evidence="10">
    <location>
        <begin position="174"/>
        <end position="194"/>
    </location>
</feature>
<dbReference type="Proteomes" id="UP000320011">
    <property type="component" value="Unassembled WGS sequence"/>
</dbReference>
<proteinExistence type="inferred from homology"/>
<keyword evidence="13" id="KW-1185">Reference proteome</keyword>
<accession>A0A558DNB3</accession>
<organism evidence="12 13">
    <name type="scientific">Amycolatopsis rhizosphaerae</name>
    <dbReference type="NCBI Taxonomy" id="2053003"/>
    <lineage>
        <taxon>Bacteria</taxon>
        <taxon>Bacillati</taxon>
        <taxon>Actinomycetota</taxon>
        <taxon>Actinomycetes</taxon>
        <taxon>Pseudonocardiales</taxon>
        <taxon>Pseudonocardiaceae</taxon>
        <taxon>Amycolatopsis</taxon>
    </lineage>
</organism>
<reference evidence="12 13" key="1">
    <citation type="submission" date="2019-07" db="EMBL/GenBank/DDBJ databases">
        <authorList>
            <person name="Duangmal K."/>
            <person name="Teo W.F.A."/>
        </authorList>
    </citation>
    <scope>NUCLEOTIDE SEQUENCE [LARGE SCALE GENOMIC DNA]</scope>
    <source>
        <strain evidence="12 13">TBRC 6029</strain>
    </source>
</reference>
<dbReference type="GO" id="GO:0005886">
    <property type="term" value="C:plasma membrane"/>
    <property type="evidence" value="ECO:0007669"/>
    <property type="project" value="UniProtKB-SubCell"/>
</dbReference>
<evidence type="ECO:0000256" key="9">
    <source>
        <dbReference type="SAM" id="MobiDB-lite"/>
    </source>
</evidence>
<evidence type="ECO:0000256" key="4">
    <source>
        <dbReference type="ARBA" id="ARBA00022475"/>
    </source>
</evidence>
<feature type="transmembrane region" description="Helical" evidence="10">
    <location>
        <begin position="384"/>
        <end position="403"/>
    </location>
</feature>
<gene>
    <name evidence="12" type="ORF">FNH05_01000</name>
</gene>
<dbReference type="InterPro" id="IPR004840">
    <property type="entry name" value="Amino_acid_permease_CS"/>
</dbReference>
<sequence length="495" mass="52649">MSQVSIPVGETAASQRAAKDFTQEDSGYHKGLKNRQVQMIAIGGAIGTGLFLGAGSRLHNAGPALAVVYAVAGVFAFIVVRAMGELVMYRPSSGSFVSYSREFLGEKAAYFAGWMYFLNWATSGIADVTAVAKYTQFFWPDLQQWIPALIALFVILAVNLVSVKLFGELEFWFAAVKVLALVGFMIFGIVLLLTRHPVDGHGTGPSLVFDHGGLFPAGVLPALLILQGVVFAYAGIEMVGVTAGETSNPRKVIPKAVNSVAWRIGIFYIGSVLLLVMLLPWTSYRSGESPFVTVLSKLGMPAAGGIMDLIVLTAALSSVNSGLYSTGRILRSLSMAGSAPRFTARMSRRGVPYGGVLLTAGVYALGVVLNLVMPGEAFEIALEFSAVGIISMWSMIVVCHLALHRKAKRGELTRPSYRLPGAPYTNYVTLVFLVLVLGMSYFNGEAGRILIYGLPGIAALLVAGWFLVRGRVRRIAAARGVPAETPGTAGLEGAG</sequence>
<protein>
    <submittedName>
        <fullName evidence="12">Amino acid permease</fullName>
    </submittedName>
</protein>
<feature type="transmembrane region" description="Helical" evidence="10">
    <location>
        <begin position="302"/>
        <end position="325"/>
    </location>
</feature>
<evidence type="ECO:0000313" key="12">
    <source>
        <dbReference type="EMBL" id="TVT62497.1"/>
    </source>
</evidence>
<keyword evidence="4" id="KW-1003">Cell membrane</keyword>
<evidence type="ECO:0000256" key="3">
    <source>
        <dbReference type="ARBA" id="ARBA00022448"/>
    </source>
</evidence>
<feature type="domain" description="Amino acid permease/ SLC12A" evidence="11">
    <location>
        <begin position="37"/>
        <end position="440"/>
    </location>
</feature>
<feature type="transmembrane region" description="Helical" evidence="10">
    <location>
        <begin position="64"/>
        <end position="87"/>
    </location>
</feature>
<dbReference type="OrthoDB" id="5297508at2"/>
<comment type="caution">
    <text evidence="12">The sequence shown here is derived from an EMBL/GenBank/DDBJ whole genome shotgun (WGS) entry which is preliminary data.</text>
</comment>
<comment type="subcellular location">
    <subcellularLocation>
        <location evidence="1">Cell membrane</location>
        <topology evidence="1">Multi-pass membrane protein</topology>
    </subcellularLocation>
</comment>
<dbReference type="PROSITE" id="PS00218">
    <property type="entry name" value="AMINO_ACID_PERMEASE_1"/>
    <property type="match status" value="1"/>
</dbReference>
<keyword evidence="6" id="KW-0029">Amino-acid transport</keyword>
<comment type="similarity">
    <text evidence="2">Belongs to the amino acid-polyamine-organocation (APC) superfamily. Amino acid transporter (AAT) (TC 2.A.3.1) family.</text>
</comment>
<dbReference type="PIRSF" id="PIRSF006060">
    <property type="entry name" value="AA_transporter"/>
    <property type="match status" value="1"/>
</dbReference>
<evidence type="ECO:0000256" key="8">
    <source>
        <dbReference type="ARBA" id="ARBA00023136"/>
    </source>
</evidence>
<feature type="transmembrane region" description="Helical" evidence="10">
    <location>
        <begin position="108"/>
        <end position="126"/>
    </location>
</feature>
<evidence type="ECO:0000256" key="1">
    <source>
        <dbReference type="ARBA" id="ARBA00004651"/>
    </source>
</evidence>
<name>A0A558DNB3_9PSEU</name>
<feature type="transmembrane region" description="Helical" evidence="10">
    <location>
        <begin position="214"/>
        <end position="239"/>
    </location>
</feature>
<dbReference type="FunFam" id="1.20.1740.10:FF:000001">
    <property type="entry name" value="Amino acid permease"/>
    <property type="match status" value="1"/>
</dbReference>
<feature type="transmembrane region" description="Helical" evidence="10">
    <location>
        <begin position="39"/>
        <end position="58"/>
    </location>
</feature>
<keyword evidence="7 10" id="KW-1133">Transmembrane helix</keyword>
<feature type="transmembrane region" description="Helical" evidence="10">
    <location>
        <begin position="449"/>
        <end position="468"/>
    </location>
</feature>
<feature type="transmembrane region" description="Helical" evidence="10">
    <location>
        <begin position="260"/>
        <end position="282"/>
    </location>
</feature>
<evidence type="ECO:0000256" key="7">
    <source>
        <dbReference type="ARBA" id="ARBA00022989"/>
    </source>
</evidence>
<evidence type="ECO:0000313" key="13">
    <source>
        <dbReference type="Proteomes" id="UP000320011"/>
    </source>
</evidence>
<evidence type="ECO:0000256" key="10">
    <source>
        <dbReference type="SAM" id="Phobius"/>
    </source>
</evidence>